<dbReference type="InterPro" id="IPR020568">
    <property type="entry name" value="Ribosomal_Su5_D2-typ_SF"/>
</dbReference>
<dbReference type="SUPFAM" id="SSF55874">
    <property type="entry name" value="ATPase domain of HSP90 chaperone/DNA topoisomerase II/histidine kinase"/>
    <property type="match status" value="1"/>
</dbReference>
<dbReference type="InterPro" id="IPR001404">
    <property type="entry name" value="Hsp90_fam"/>
</dbReference>
<dbReference type="SMART" id="SM00387">
    <property type="entry name" value="HATPase_c"/>
    <property type="match status" value="1"/>
</dbReference>
<dbReference type="Gene3D" id="3.40.50.11260">
    <property type="match status" value="1"/>
</dbReference>
<evidence type="ECO:0000256" key="3">
    <source>
        <dbReference type="ARBA" id="ARBA00022741"/>
    </source>
</evidence>
<evidence type="ECO:0000313" key="8">
    <source>
        <dbReference type="EMBL" id="CAG7597779.1"/>
    </source>
</evidence>
<feature type="binding site" evidence="6">
    <location>
        <position position="35"/>
    </location>
    <ligand>
        <name>ATP</name>
        <dbReference type="ChEBI" id="CHEBI:30616"/>
    </ligand>
</feature>
<protein>
    <recommendedName>
        <fullName evidence="2">Heat shock protein 83</fullName>
    </recommendedName>
</protein>
<dbReference type="GO" id="GO:0005524">
    <property type="term" value="F:ATP binding"/>
    <property type="evidence" value="ECO:0007669"/>
    <property type="project" value="UniProtKB-KW"/>
</dbReference>
<name>A0A8S4C1V9_9ACAR</name>
<dbReference type="NCBIfam" id="NF003555">
    <property type="entry name" value="PRK05218.1"/>
    <property type="match status" value="1"/>
</dbReference>
<dbReference type="Proteomes" id="UP000837675">
    <property type="component" value="Unassembled WGS sequence"/>
</dbReference>
<feature type="binding site" evidence="6">
    <location>
        <position position="39"/>
    </location>
    <ligand>
        <name>ATP</name>
        <dbReference type="ChEBI" id="CHEBI:30616"/>
    </ligand>
</feature>
<comment type="similarity">
    <text evidence="1">Belongs to the heat shock protein 90 family.</text>
</comment>
<keyword evidence="9" id="KW-1185">Reference proteome</keyword>
<keyword evidence="4 6" id="KW-0067">ATP-binding</keyword>
<dbReference type="GO" id="GO:0140662">
    <property type="term" value="F:ATP-dependent protein folding chaperone"/>
    <property type="evidence" value="ECO:0007669"/>
    <property type="project" value="InterPro"/>
</dbReference>
<proteinExistence type="inferred from homology"/>
<gene>
    <name evidence="8" type="primary">htpG</name>
    <name evidence="8" type="ORF">MHYMCMPASI_00965</name>
</gene>
<evidence type="ECO:0000256" key="1">
    <source>
        <dbReference type="ARBA" id="ARBA00008239"/>
    </source>
</evidence>
<dbReference type="HAMAP" id="MF_00505">
    <property type="entry name" value="HSP90"/>
    <property type="match status" value="1"/>
</dbReference>
<dbReference type="GO" id="GO:0016887">
    <property type="term" value="F:ATP hydrolysis activity"/>
    <property type="evidence" value="ECO:0007669"/>
    <property type="project" value="InterPro"/>
</dbReference>
<evidence type="ECO:0000256" key="5">
    <source>
        <dbReference type="ARBA" id="ARBA00023186"/>
    </source>
</evidence>
<dbReference type="Gene3D" id="1.20.120.790">
    <property type="entry name" value="Heat shock protein 90, C-terminal domain"/>
    <property type="match status" value="1"/>
</dbReference>
<keyword evidence="5" id="KW-0143">Chaperone</keyword>
<feature type="domain" description="Histidine kinase/HSP90-like ATPase" evidence="7">
    <location>
        <begin position="28"/>
        <end position="185"/>
    </location>
</feature>
<dbReference type="Gene3D" id="3.30.230.80">
    <property type="match status" value="1"/>
</dbReference>
<dbReference type="PRINTS" id="PR00775">
    <property type="entry name" value="HEATSHOCK90"/>
</dbReference>
<dbReference type="InterPro" id="IPR003594">
    <property type="entry name" value="HATPase_dom"/>
</dbReference>
<feature type="binding site" evidence="6">
    <location>
        <begin position="100"/>
        <end position="101"/>
    </location>
    <ligand>
        <name>ATP</name>
        <dbReference type="ChEBI" id="CHEBI:30616"/>
    </ligand>
</feature>
<dbReference type="PANTHER" id="PTHR11528">
    <property type="entry name" value="HEAT SHOCK PROTEIN 90 FAMILY MEMBER"/>
    <property type="match status" value="1"/>
</dbReference>
<sequence length="621" mass="70771">MAANVIKKDFTAEVDKVLKLVIHSIYTNKDIFLRELISNASDACDKLRYEALHNSNISSNQELKITVILGKKNGILSIKDNGIGMNRDDLVNNLGTIANSGTQKFLEQNIANKQNLELIGQFGVGFYSAFMVADLVTVYSRKTDSEQTFVWQSTGENGYTVAVAPQEKELDTSGTVIELKLTPESLELLEKYRIQHIIKTYSDHIAFPIELIDDGAATIVNSSAALWLKPAAAISKEQYEEFYHHISHMPDKQWLVLHNKVEGNLTYTNLLFVPTNKPFDLFRPQAKSRVKLYIKRVFITDEGINLIPTYLRFLCGIIDSEDLPLNISRETLQNNLTVSKIRKSITKKVLTTLQKKIDEDREEYEKFWANFGEVLKEGLCEGAFEEKELLLDICRFHTLRSKEKTISIADYLVNMVEGQEEIYYIIGNNIETLANHPQLQGFKERNIDVILLTDHVDDFWVSVVNQYKNHALKSVISSDIDLNKIQHINKEPKNVAGSDISDQKIINYIKGVLQDKIKDVRTSTKLTDNPVCLVIPEGAMNIRMEKMLIEQKQLNKRSLKIMEINTQHNIFKKLSAYIDSEPNKALKLTKLLFNQACILEGEVIDNPYEFVNTLNSFLEAS</sequence>
<accession>A0A8S4C1V9</accession>
<dbReference type="GO" id="GO:0051082">
    <property type="term" value="F:unfolded protein binding"/>
    <property type="evidence" value="ECO:0007669"/>
    <property type="project" value="InterPro"/>
</dbReference>
<evidence type="ECO:0000256" key="4">
    <source>
        <dbReference type="ARBA" id="ARBA00022840"/>
    </source>
</evidence>
<dbReference type="FunFam" id="3.30.565.10:FF:000005">
    <property type="entry name" value="Heat shock protein 90"/>
    <property type="match status" value="1"/>
</dbReference>
<dbReference type="Pfam" id="PF13589">
    <property type="entry name" value="HATPase_c_3"/>
    <property type="match status" value="1"/>
</dbReference>
<dbReference type="InterPro" id="IPR020575">
    <property type="entry name" value="Hsp90_N"/>
</dbReference>
<dbReference type="CDD" id="cd16927">
    <property type="entry name" value="HATPase_Hsp90-like"/>
    <property type="match status" value="1"/>
</dbReference>
<feature type="binding site" evidence="6">
    <location>
        <position position="80"/>
    </location>
    <ligand>
        <name>ATP</name>
        <dbReference type="ChEBI" id="CHEBI:30616"/>
    </ligand>
</feature>
<dbReference type="AlphaFoldDB" id="A0A8S4C1V9"/>
<dbReference type="Pfam" id="PF00183">
    <property type="entry name" value="HSP90"/>
    <property type="match status" value="1"/>
</dbReference>
<feature type="binding site" evidence="6">
    <location>
        <position position="175"/>
    </location>
    <ligand>
        <name>ATP</name>
        <dbReference type="ChEBI" id="CHEBI:30616"/>
    </ligand>
</feature>
<evidence type="ECO:0000313" key="9">
    <source>
        <dbReference type="Proteomes" id="UP000837675"/>
    </source>
</evidence>
<evidence type="ECO:0000256" key="2">
    <source>
        <dbReference type="ARBA" id="ARBA00021845"/>
    </source>
</evidence>
<evidence type="ECO:0000256" key="6">
    <source>
        <dbReference type="PIRSR" id="PIRSR002583-1"/>
    </source>
</evidence>
<dbReference type="PROSITE" id="PS00298">
    <property type="entry name" value="HSP90"/>
    <property type="match status" value="1"/>
</dbReference>
<feature type="binding site" evidence="6">
    <location>
        <begin position="121"/>
        <end position="126"/>
    </location>
    <ligand>
        <name>ATP</name>
        <dbReference type="ChEBI" id="CHEBI:30616"/>
    </ligand>
</feature>
<comment type="caution">
    <text evidence="8">The sequence shown here is derived from an EMBL/GenBank/DDBJ whole genome shotgun (WGS) entry which is preliminary data.</text>
</comment>
<dbReference type="EMBL" id="CAJVAF010000326">
    <property type="protein sequence ID" value="CAG7597779.1"/>
    <property type="molecule type" value="Genomic_DNA"/>
</dbReference>
<feature type="binding site" evidence="6">
    <location>
        <position position="93"/>
    </location>
    <ligand>
        <name>ATP</name>
        <dbReference type="ChEBI" id="CHEBI:30616"/>
    </ligand>
</feature>
<feature type="binding site" evidence="6">
    <location>
        <position position="329"/>
    </location>
    <ligand>
        <name>ATP</name>
        <dbReference type="ChEBI" id="CHEBI:30616"/>
    </ligand>
</feature>
<dbReference type="Gene3D" id="3.30.565.10">
    <property type="entry name" value="Histidine kinase-like ATPase, C-terminal domain"/>
    <property type="match status" value="1"/>
</dbReference>
<reference evidence="8" key="1">
    <citation type="submission" date="2021-06" db="EMBL/GenBank/DDBJ databases">
        <authorList>
            <person name="Nardi T."/>
            <person name="Nardi T."/>
        </authorList>
    </citation>
    <scope>NUCLEOTIDE SEQUENCE</scope>
</reference>
<feature type="binding site" evidence="6">
    <location>
        <position position="85"/>
    </location>
    <ligand>
        <name>ATP</name>
        <dbReference type="ChEBI" id="CHEBI:30616"/>
    </ligand>
</feature>
<organism evidence="8 9">
    <name type="scientific">Hyalomma marginatum</name>
    <dbReference type="NCBI Taxonomy" id="34627"/>
    <lineage>
        <taxon>Eukaryota</taxon>
        <taxon>Metazoa</taxon>
        <taxon>Ecdysozoa</taxon>
        <taxon>Arthropoda</taxon>
        <taxon>Chelicerata</taxon>
        <taxon>Arachnida</taxon>
        <taxon>Acari</taxon>
        <taxon>Parasitiformes</taxon>
        <taxon>Ixodida</taxon>
        <taxon>Ixodoidea</taxon>
        <taxon>Ixodidae</taxon>
        <taxon>Hyalomminae</taxon>
        <taxon>Hyalomma</taxon>
    </lineage>
</organism>
<dbReference type="InterPro" id="IPR019805">
    <property type="entry name" value="Heat_shock_protein_90_CS"/>
</dbReference>
<dbReference type="PIRSF" id="PIRSF002583">
    <property type="entry name" value="Hsp90"/>
    <property type="match status" value="1"/>
</dbReference>
<dbReference type="SUPFAM" id="SSF54211">
    <property type="entry name" value="Ribosomal protein S5 domain 2-like"/>
    <property type="match status" value="1"/>
</dbReference>
<dbReference type="SUPFAM" id="SSF110942">
    <property type="entry name" value="HSP90 C-terminal domain"/>
    <property type="match status" value="1"/>
</dbReference>
<keyword evidence="3 6" id="KW-0547">Nucleotide-binding</keyword>
<evidence type="ECO:0000259" key="7">
    <source>
        <dbReference type="SMART" id="SM00387"/>
    </source>
</evidence>
<dbReference type="InterPro" id="IPR036890">
    <property type="entry name" value="HATPase_C_sf"/>
</dbReference>
<dbReference type="InterPro" id="IPR037196">
    <property type="entry name" value="HSP90_C"/>
</dbReference>